<dbReference type="EMBL" id="WMZU01000011">
    <property type="protein sequence ID" value="MTS27316.1"/>
    <property type="molecule type" value="Genomic_DNA"/>
</dbReference>
<proteinExistence type="predicted"/>
<dbReference type="GeneID" id="42857284"/>
<dbReference type="PROSITE" id="PS51186">
    <property type="entry name" value="GNAT"/>
    <property type="match status" value="1"/>
</dbReference>
<name>A0A0D8IXP5_9FIRM</name>
<evidence type="ECO:0000313" key="4">
    <source>
        <dbReference type="EMBL" id="KJF39452.1"/>
    </source>
</evidence>
<reference evidence="5 7" key="2">
    <citation type="journal article" date="2019" name="Nat. Med.">
        <title>A library of human gut bacterial isolates paired with longitudinal multiomics data enables mechanistic microbiome research.</title>
        <authorList>
            <person name="Poyet M."/>
            <person name="Groussin M."/>
            <person name="Gibbons S.M."/>
            <person name="Avila-Pacheco J."/>
            <person name="Jiang X."/>
            <person name="Kearney S.M."/>
            <person name="Perrotta A.R."/>
            <person name="Berdy B."/>
            <person name="Zhao S."/>
            <person name="Lieberman T.D."/>
            <person name="Swanson P.K."/>
            <person name="Smith M."/>
            <person name="Roesemann S."/>
            <person name="Alexander J.E."/>
            <person name="Rich S.A."/>
            <person name="Livny J."/>
            <person name="Vlamakis H."/>
            <person name="Clish C."/>
            <person name="Bullock K."/>
            <person name="Deik A."/>
            <person name="Scott J."/>
            <person name="Pierce K.A."/>
            <person name="Xavier R.J."/>
            <person name="Alm E.J."/>
        </authorList>
    </citation>
    <scope>NUCLEOTIDE SEQUENCE [LARGE SCALE GENOMIC DNA]</scope>
    <source>
        <strain evidence="5 7">BIOML-A4</strain>
    </source>
</reference>
<dbReference type="RefSeq" id="WP_009325337.1">
    <property type="nucleotide sequence ID" value="NZ_CAOJUJ010000048.1"/>
</dbReference>
<gene>
    <name evidence="5" type="ORF">GMD59_08440</name>
    <name evidence="4" type="ORF">TQ39_11925</name>
</gene>
<accession>A0A0D8IXP5</accession>
<dbReference type="InterPro" id="IPR050832">
    <property type="entry name" value="Bact_Acetyltransf"/>
</dbReference>
<dbReference type="GO" id="GO:0016747">
    <property type="term" value="F:acyltransferase activity, transferring groups other than amino-acyl groups"/>
    <property type="evidence" value="ECO:0007669"/>
    <property type="project" value="InterPro"/>
</dbReference>
<keyword evidence="1 4" id="KW-0808">Transferase</keyword>
<reference evidence="4" key="1">
    <citation type="submission" date="2015-02" db="EMBL/GenBank/DDBJ databases">
        <title>A novel member of the family Ruminococcaceae isolated from human feces.</title>
        <authorList>
            <person name="Shkoporov A.N."/>
            <person name="Chaplin A.V."/>
            <person name="Motuzova O.V."/>
            <person name="Kafarskaia L.I."/>
            <person name="Khokhlova E.V."/>
            <person name="Efimov B.A."/>
        </authorList>
    </citation>
    <scope>NUCLEOTIDE SEQUENCE [LARGE SCALE GENOMIC DNA]</scope>
    <source>
        <strain evidence="4">585-1</strain>
    </source>
</reference>
<protein>
    <submittedName>
        <fullName evidence="4">GCN5 family acetyltransferase</fullName>
    </submittedName>
    <submittedName>
        <fullName evidence="5">GNAT family N-acetyltransferase</fullName>
    </submittedName>
</protein>
<dbReference type="SUPFAM" id="SSF55729">
    <property type="entry name" value="Acyl-CoA N-acyltransferases (Nat)"/>
    <property type="match status" value="1"/>
</dbReference>
<keyword evidence="2" id="KW-0012">Acyltransferase</keyword>
<dbReference type="InterPro" id="IPR000182">
    <property type="entry name" value="GNAT_dom"/>
</dbReference>
<dbReference type="EMBL" id="JXXK01000017">
    <property type="protein sequence ID" value="KJF39452.1"/>
    <property type="molecule type" value="Genomic_DNA"/>
</dbReference>
<dbReference type="CDD" id="cd04301">
    <property type="entry name" value="NAT_SF"/>
    <property type="match status" value="1"/>
</dbReference>
<dbReference type="Proteomes" id="UP000032483">
    <property type="component" value="Unassembled WGS sequence"/>
</dbReference>
<organism evidence="4 6">
    <name type="scientific">Ruthenibacterium lactatiformans</name>
    <dbReference type="NCBI Taxonomy" id="1550024"/>
    <lineage>
        <taxon>Bacteria</taxon>
        <taxon>Bacillati</taxon>
        <taxon>Bacillota</taxon>
        <taxon>Clostridia</taxon>
        <taxon>Eubacteriales</taxon>
        <taxon>Oscillospiraceae</taxon>
        <taxon>Ruthenibacterium</taxon>
    </lineage>
</organism>
<evidence type="ECO:0000313" key="6">
    <source>
        <dbReference type="Proteomes" id="UP000032483"/>
    </source>
</evidence>
<evidence type="ECO:0000256" key="1">
    <source>
        <dbReference type="ARBA" id="ARBA00022679"/>
    </source>
</evidence>
<feature type="domain" description="N-acetyltransferase" evidence="3">
    <location>
        <begin position="1"/>
        <end position="175"/>
    </location>
</feature>
<dbReference type="Pfam" id="PF00583">
    <property type="entry name" value="Acetyltransf_1"/>
    <property type="match status" value="1"/>
</dbReference>
<sequence length="175" mass="19526">MEYREIAPGELDRALFRHFERRQEVTKCRRRENGVWVVRDAPFIDDWSEADYAFLVQCLQNTLATGGVVLGAFADGALKGFASVESAPLGKAGDYRDLTCLHVSAELRGRGIGRELFTRAAQWARAHGGKKLYLSAHSAVETQAFYAAMGCVEAREYNEAHVASEPFDCQMEYAL</sequence>
<dbReference type="InterPro" id="IPR016181">
    <property type="entry name" value="Acyl_CoA_acyltransferase"/>
</dbReference>
<dbReference type="Gene3D" id="3.40.630.30">
    <property type="match status" value="1"/>
</dbReference>
<evidence type="ECO:0000313" key="5">
    <source>
        <dbReference type="EMBL" id="MTS27316.1"/>
    </source>
</evidence>
<dbReference type="Proteomes" id="UP000472755">
    <property type="component" value="Unassembled WGS sequence"/>
</dbReference>
<comment type="caution">
    <text evidence="4">The sequence shown here is derived from an EMBL/GenBank/DDBJ whole genome shotgun (WGS) entry which is preliminary data.</text>
</comment>
<evidence type="ECO:0000256" key="2">
    <source>
        <dbReference type="ARBA" id="ARBA00023315"/>
    </source>
</evidence>
<keyword evidence="6" id="KW-1185">Reference proteome</keyword>
<evidence type="ECO:0000313" key="7">
    <source>
        <dbReference type="Proteomes" id="UP000472755"/>
    </source>
</evidence>
<dbReference type="PANTHER" id="PTHR43877">
    <property type="entry name" value="AMINOALKYLPHOSPHONATE N-ACETYLTRANSFERASE-RELATED-RELATED"/>
    <property type="match status" value="1"/>
</dbReference>
<dbReference type="AlphaFoldDB" id="A0A0D8IXP5"/>
<evidence type="ECO:0000259" key="3">
    <source>
        <dbReference type="PROSITE" id="PS51186"/>
    </source>
</evidence>